<feature type="domain" description="2Fe-2S ferredoxin-type" evidence="7">
    <location>
        <begin position="2"/>
        <end position="107"/>
    </location>
</feature>
<keyword evidence="2" id="KW-0001">2Fe-2S</keyword>
<name>A0A081BE15_9HYPH</name>
<protein>
    <submittedName>
        <fullName evidence="8">Ferredoxin</fullName>
    </submittedName>
</protein>
<evidence type="ECO:0000256" key="3">
    <source>
        <dbReference type="ARBA" id="ARBA00022723"/>
    </source>
</evidence>
<gene>
    <name evidence="8" type="ORF">M2A_2782</name>
</gene>
<proteinExistence type="inferred from homology"/>
<evidence type="ECO:0000313" key="8">
    <source>
        <dbReference type="EMBL" id="GAK46283.1"/>
    </source>
</evidence>
<dbReference type="GO" id="GO:0051537">
    <property type="term" value="F:2 iron, 2 sulfur cluster binding"/>
    <property type="evidence" value="ECO:0007669"/>
    <property type="project" value="UniProtKB-KW"/>
</dbReference>
<dbReference type="PANTHER" id="PTHR23426:SF65">
    <property type="entry name" value="FERREDOXIN-2, MITOCHONDRIAL"/>
    <property type="match status" value="1"/>
</dbReference>
<keyword evidence="9" id="KW-1185">Reference proteome</keyword>
<dbReference type="GO" id="GO:0046872">
    <property type="term" value="F:metal ion binding"/>
    <property type="evidence" value="ECO:0007669"/>
    <property type="project" value="UniProtKB-KW"/>
</dbReference>
<evidence type="ECO:0000256" key="6">
    <source>
        <dbReference type="ARBA" id="ARBA00034078"/>
    </source>
</evidence>
<dbReference type="InterPro" id="IPR012675">
    <property type="entry name" value="Beta-grasp_dom_sf"/>
</dbReference>
<dbReference type="EMBL" id="BBIO01000017">
    <property type="protein sequence ID" value="GAK46283.1"/>
    <property type="molecule type" value="Genomic_DNA"/>
</dbReference>
<accession>A0A081BE15</accession>
<evidence type="ECO:0000313" key="9">
    <source>
        <dbReference type="Proteomes" id="UP000028702"/>
    </source>
</evidence>
<dbReference type="InterPro" id="IPR001041">
    <property type="entry name" value="2Fe-2S_ferredoxin-type"/>
</dbReference>
<keyword evidence="5" id="KW-0411">Iron-sulfur</keyword>
<comment type="caution">
    <text evidence="8">The sequence shown here is derived from an EMBL/GenBank/DDBJ whole genome shotgun (WGS) entry which is preliminary data.</text>
</comment>
<evidence type="ECO:0000256" key="1">
    <source>
        <dbReference type="ARBA" id="ARBA00010914"/>
    </source>
</evidence>
<dbReference type="PANTHER" id="PTHR23426">
    <property type="entry name" value="FERREDOXIN/ADRENODOXIN"/>
    <property type="match status" value="1"/>
</dbReference>
<comment type="similarity">
    <text evidence="1">Belongs to the adrenodoxin/putidaredoxin family.</text>
</comment>
<dbReference type="GO" id="GO:0140647">
    <property type="term" value="P:P450-containing electron transport chain"/>
    <property type="evidence" value="ECO:0007669"/>
    <property type="project" value="InterPro"/>
</dbReference>
<keyword evidence="3" id="KW-0479">Metal-binding</keyword>
<dbReference type="Gene3D" id="3.10.20.30">
    <property type="match status" value="1"/>
</dbReference>
<reference evidence="8 9" key="1">
    <citation type="submission" date="2014-07" db="EMBL/GenBank/DDBJ databases">
        <title>Tepidicaulis marinum gen. nov., sp. nov., a novel marine bacterium denitrifying nitrate to nitrous oxide strictly under microaerobic conditions.</title>
        <authorList>
            <person name="Takeuchi M."/>
            <person name="Yamagishi T."/>
            <person name="Kamagata Y."/>
            <person name="Oshima K."/>
            <person name="Hattori M."/>
            <person name="Katayama T."/>
            <person name="Hanada S."/>
            <person name="Tamaki H."/>
            <person name="Marumo K."/>
            <person name="Maeda H."/>
            <person name="Nedachi M."/>
            <person name="Iwasaki W."/>
            <person name="Suwa Y."/>
            <person name="Sakata S."/>
        </authorList>
    </citation>
    <scope>NUCLEOTIDE SEQUENCE [LARGE SCALE GENOMIC DNA]</scope>
    <source>
        <strain evidence="8 9">MA2</strain>
    </source>
</reference>
<dbReference type="RefSeq" id="WP_045448706.1">
    <property type="nucleotide sequence ID" value="NZ_BBIO01000017.1"/>
</dbReference>
<dbReference type="GO" id="GO:0009055">
    <property type="term" value="F:electron transfer activity"/>
    <property type="evidence" value="ECO:0007669"/>
    <property type="project" value="TreeGrafter"/>
</dbReference>
<dbReference type="Proteomes" id="UP000028702">
    <property type="component" value="Unassembled WGS sequence"/>
</dbReference>
<comment type="cofactor">
    <cofactor evidence="6">
        <name>[2Fe-2S] cluster</name>
        <dbReference type="ChEBI" id="CHEBI:190135"/>
    </cofactor>
</comment>
<evidence type="ECO:0000256" key="5">
    <source>
        <dbReference type="ARBA" id="ARBA00023014"/>
    </source>
</evidence>
<dbReference type="InterPro" id="IPR001055">
    <property type="entry name" value="Adrenodoxin-like"/>
</dbReference>
<sequence>MPTVIFIEPDGAEYPIAVKSGTTARDAAVNNGVPGIDGDCGGECACATCHVHVDAAWMSRAGMAEPGGMEANLLQFAEGSTENSRLACQITMTDDLDGLMLRIPDGQH</sequence>
<evidence type="ECO:0000259" key="7">
    <source>
        <dbReference type="PROSITE" id="PS51085"/>
    </source>
</evidence>
<keyword evidence="4" id="KW-0408">Iron</keyword>
<evidence type="ECO:0000256" key="2">
    <source>
        <dbReference type="ARBA" id="ARBA00022714"/>
    </source>
</evidence>
<dbReference type="STRING" id="1333998.M2A_2782"/>
<dbReference type="PROSITE" id="PS51085">
    <property type="entry name" value="2FE2S_FER_2"/>
    <property type="match status" value="1"/>
</dbReference>
<dbReference type="SUPFAM" id="SSF54292">
    <property type="entry name" value="2Fe-2S ferredoxin-like"/>
    <property type="match status" value="1"/>
</dbReference>
<dbReference type="Pfam" id="PF00111">
    <property type="entry name" value="Fer2"/>
    <property type="match status" value="1"/>
</dbReference>
<evidence type="ECO:0000256" key="4">
    <source>
        <dbReference type="ARBA" id="ARBA00023004"/>
    </source>
</evidence>
<dbReference type="eggNOG" id="COG0633">
    <property type="taxonomic scope" value="Bacteria"/>
</dbReference>
<dbReference type="AlphaFoldDB" id="A0A081BE15"/>
<dbReference type="InterPro" id="IPR036010">
    <property type="entry name" value="2Fe-2S_ferredoxin-like_sf"/>
</dbReference>
<organism evidence="8 9">
    <name type="scientific">Tepidicaulis marinus</name>
    <dbReference type="NCBI Taxonomy" id="1333998"/>
    <lineage>
        <taxon>Bacteria</taxon>
        <taxon>Pseudomonadati</taxon>
        <taxon>Pseudomonadota</taxon>
        <taxon>Alphaproteobacteria</taxon>
        <taxon>Hyphomicrobiales</taxon>
        <taxon>Parvibaculaceae</taxon>
        <taxon>Tepidicaulis</taxon>
    </lineage>
</organism>
<dbReference type="CDD" id="cd00207">
    <property type="entry name" value="fer2"/>
    <property type="match status" value="1"/>
</dbReference>